<comment type="similarity">
    <text evidence="1">Belongs to the NifX/NifY family.</text>
</comment>
<dbReference type="Gene3D" id="3.30.420.130">
    <property type="entry name" value="Dinitrogenase iron-molybdenum cofactor biosynthesis domain"/>
    <property type="match status" value="1"/>
</dbReference>
<dbReference type="PANTHER" id="PTHR33937">
    <property type="entry name" value="IRON-MOLYBDENUM PROTEIN-RELATED-RELATED"/>
    <property type="match status" value="1"/>
</dbReference>
<dbReference type="Gene3D" id="1.10.150.590">
    <property type="entry name" value="Dinitrogenase iron-molybdenum cofactor, N-terminal"/>
    <property type="match status" value="1"/>
</dbReference>
<proteinExistence type="inferred from homology"/>
<dbReference type="InterPro" id="IPR034169">
    <property type="entry name" value="NifX-like"/>
</dbReference>
<evidence type="ECO:0000256" key="2">
    <source>
        <dbReference type="ARBA" id="ARBA00023231"/>
    </source>
</evidence>
<dbReference type="Pfam" id="PF16844">
    <property type="entry name" value="DIMCO_N"/>
    <property type="match status" value="1"/>
</dbReference>
<dbReference type="Pfam" id="PF02579">
    <property type="entry name" value="Nitro_FeMo-Co"/>
    <property type="match status" value="1"/>
</dbReference>
<evidence type="ECO:0000256" key="1">
    <source>
        <dbReference type="ARBA" id="ARBA00010285"/>
    </source>
</evidence>
<organism evidence="5">
    <name type="scientific">hydrothermal vent metagenome</name>
    <dbReference type="NCBI Taxonomy" id="652676"/>
    <lineage>
        <taxon>unclassified sequences</taxon>
        <taxon>metagenomes</taxon>
        <taxon>ecological metagenomes</taxon>
    </lineage>
</organism>
<dbReference type="InterPro" id="IPR038127">
    <property type="entry name" value="NafY_N_sf"/>
</dbReference>
<evidence type="ECO:0000313" key="5">
    <source>
        <dbReference type="EMBL" id="VAX10080.1"/>
    </source>
</evidence>
<feature type="domain" description="Dinitrogenase iron-molybdenum cofactor N-terminal" evidence="4">
    <location>
        <begin position="11"/>
        <end position="87"/>
    </location>
</feature>
<dbReference type="EMBL" id="UOFY01000045">
    <property type="protein sequence ID" value="VAX10080.1"/>
    <property type="molecule type" value="Genomic_DNA"/>
</dbReference>
<dbReference type="AlphaFoldDB" id="A0A3B1BHS4"/>
<dbReference type="InterPro" id="IPR031763">
    <property type="entry name" value="NafY_N"/>
</dbReference>
<dbReference type="InterPro" id="IPR051840">
    <property type="entry name" value="NifX/NifY_domain"/>
</dbReference>
<keyword evidence="2" id="KW-0535">Nitrogen fixation</keyword>
<evidence type="ECO:0000259" key="3">
    <source>
        <dbReference type="Pfam" id="PF02579"/>
    </source>
</evidence>
<protein>
    <recommendedName>
        <fullName evidence="6">Dinitrogenase iron-molybdenum cofactor biosynthesis protein</fullName>
    </recommendedName>
</protein>
<feature type="domain" description="Dinitrogenase iron-molybdenum cofactor biosynthesis" evidence="3">
    <location>
        <begin position="118"/>
        <end position="209"/>
    </location>
</feature>
<sequence length="241" mass="25507">MSTQLQSNAPISRSVALRIALAARSLPDTEPKGLLRVLADAIGLPPTPNKLASLTVKILKSAANAELASIDTGAIKEALAYLNGDKSVGENDELPVIEQFQEGDGENSIRIACASNTGEDLDGHFGSCARFLIYQLSASTVKLIDVRTGSGLHAGDDKNEFRANLLRDCQVLFVASIGGPAAAKVVRVGVHPIKYLKGGSARQPISDLQKAIASTPPPWLAKVMGHDDDSRVRFERSAVEA</sequence>
<dbReference type="InterPro" id="IPR036105">
    <property type="entry name" value="DiNase_FeMo-co_biosyn_sf"/>
</dbReference>
<accession>A0A3B1BHS4</accession>
<gene>
    <name evidence="5" type="ORF">MNBD_GAMMA25-1757</name>
</gene>
<dbReference type="CDD" id="cd00853">
    <property type="entry name" value="NifX"/>
    <property type="match status" value="1"/>
</dbReference>
<dbReference type="SUPFAM" id="SSF53146">
    <property type="entry name" value="Nitrogenase accessory factor-like"/>
    <property type="match status" value="1"/>
</dbReference>
<reference evidence="5" key="1">
    <citation type="submission" date="2018-06" db="EMBL/GenBank/DDBJ databases">
        <authorList>
            <person name="Zhirakovskaya E."/>
        </authorList>
    </citation>
    <scope>NUCLEOTIDE SEQUENCE</scope>
</reference>
<evidence type="ECO:0008006" key="6">
    <source>
        <dbReference type="Google" id="ProtNLM"/>
    </source>
</evidence>
<dbReference type="PANTHER" id="PTHR33937:SF1">
    <property type="entry name" value="IRON-MOLIBDENUM COFACTOR PROCESSING PROTEIN"/>
    <property type="match status" value="1"/>
</dbReference>
<dbReference type="InterPro" id="IPR003731">
    <property type="entry name" value="Di-Nase_FeMo-co_biosynth"/>
</dbReference>
<name>A0A3B1BHS4_9ZZZZ</name>
<evidence type="ECO:0000259" key="4">
    <source>
        <dbReference type="Pfam" id="PF16844"/>
    </source>
</evidence>